<feature type="region of interest" description="Disordered" evidence="3">
    <location>
        <begin position="462"/>
        <end position="504"/>
    </location>
</feature>
<sequence length="504" mass="54603">MWIPKLVFIVLLSALSACSSLTPWRNPPLPPGTPDTGVDTARLTERTDPSFVIILSISGGGARAAAFGYGVLKELADTQIRWNGHTQTLLSQVDVVRGVSGGSIVAAYYALNGSKTFPAFKNEYLYKDFQQSLVSAIFSPQNFAAAVSPTVGRGHVLAQKLDMLYEGKTYEDLYRNPHADLIVLATDLSQGTSFEFSPDQLATMCADIRKIPLSFAVASSAAVPMVLSPLTLKNYAGQCAYSARKREQVSRLQGDYRMRAYRSDVLGYLDSKNRPYIHLVDGGLSDNLGVRGLMDRVTLGIGQLRRGQISKGTVRKVAFVVINAERDPSVNIDKSENVPTLSDVFDTIMFSTSGRVTTQTMQMVQDTGRHWATLRKSLNPQLQALLAPDAQLHVVPVSLREAPAGLSVPRRHLLRIPTLFTVNRKDVDALIEAGRQTLRQNPEYQALLQELDARIPQQAVATGSPITSAGSLRSAPSALLPPGGPGSAPRPATSREIDALYSGG</sequence>
<evidence type="ECO:0000259" key="4">
    <source>
        <dbReference type="PROSITE" id="PS51635"/>
    </source>
</evidence>
<dbReference type="PROSITE" id="PS51257">
    <property type="entry name" value="PROKAR_LIPOPROTEIN"/>
    <property type="match status" value="1"/>
</dbReference>
<comment type="caution">
    <text evidence="2">Lacks conserved residue(s) required for the propagation of feature annotation.</text>
</comment>
<keyword evidence="1 2" id="KW-0443">Lipid metabolism</keyword>
<reference evidence="5 6" key="1">
    <citation type="journal article" date="2018" name="Nat. Biotechnol.">
        <title>A standardized bacterial taxonomy based on genome phylogeny substantially revises the tree of life.</title>
        <authorList>
            <person name="Parks D.H."/>
            <person name="Chuvochina M."/>
            <person name="Waite D.W."/>
            <person name="Rinke C."/>
            <person name="Skarshewski A."/>
            <person name="Chaumeil P.A."/>
            <person name="Hugenholtz P."/>
        </authorList>
    </citation>
    <scope>NUCLEOTIDE SEQUENCE [LARGE SCALE GENOMIC DNA]</scope>
    <source>
        <strain evidence="5">UBA10707</strain>
    </source>
</reference>
<accession>A0A356LKX5</accession>
<feature type="domain" description="PNPLA" evidence="4">
    <location>
        <begin position="56"/>
        <end position="294"/>
    </location>
</feature>
<dbReference type="GO" id="GO:0016787">
    <property type="term" value="F:hydrolase activity"/>
    <property type="evidence" value="ECO:0007669"/>
    <property type="project" value="UniProtKB-UniRule"/>
</dbReference>
<dbReference type="InterPro" id="IPR002641">
    <property type="entry name" value="PNPLA_dom"/>
</dbReference>
<keyword evidence="2" id="KW-0442">Lipid degradation</keyword>
<protein>
    <submittedName>
        <fullName evidence="5">Patatin</fullName>
    </submittedName>
</protein>
<evidence type="ECO:0000256" key="1">
    <source>
        <dbReference type="ARBA" id="ARBA00023098"/>
    </source>
</evidence>
<dbReference type="SUPFAM" id="SSF52151">
    <property type="entry name" value="FabD/lysophospholipase-like"/>
    <property type="match status" value="1"/>
</dbReference>
<dbReference type="GO" id="GO:0016042">
    <property type="term" value="P:lipid catabolic process"/>
    <property type="evidence" value="ECO:0007669"/>
    <property type="project" value="UniProtKB-UniRule"/>
</dbReference>
<dbReference type="Pfam" id="PF01734">
    <property type="entry name" value="Patatin"/>
    <property type="match status" value="1"/>
</dbReference>
<evidence type="ECO:0000256" key="2">
    <source>
        <dbReference type="PROSITE-ProRule" id="PRU01161"/>
    </source>
</evidence>
<keyword evidence="2" id="KW-0378">Hydrolase</keyword>
<gene>
    <name evidence="5" type="ORF">DD666_19825</name>
</gene>
<name>A0A356LKX5_9BURK</name>
<feature type="compositionally biased region" description="Polar residues" evidence="3">
    <location>
        <begin position="462"/>
        <end position="471"/>
    </location>
</feature>
<evidence type="ECO:0000313" key="6">
    <source>
        <dbReference type="Proteomes" id="UP000264036"/>
    </source>
</evidence>
<dbReference type="Proteomes" id="UP000264036">
    <property type="component" value="Unassembled WGS sequence"/>
</dbReference>
<feature type="active site" description="Proton acceptor" evidence="2">
    <location>
        <position position="281"/>
    </location>
</feature>
<dbReference type="PROSITE" id="PS51635">
    <property type="entry name" value="PNPLA"/>
    <property type="match status" value="1"/>
</dbReference>
<feature type="short sequence motif" description="GXSXG" evidence="2">
    <location>
        <begin position="98"/>
        <end position="102"/>
    </location>
</feature>
<organism evidence="5 6">
    <name type="scientific">Advenella kashmirensis</name>
    <dbReference type="NCBI Taxonomy" id="310575"/>
    <lineage>
        <taxon>Bacteria</taxon>
        <taxon>Pseudomonadati</taxon>
        <taxon>Pseudomonadota</taxon>
        <taxon>Betaproteobacteria</taxon>
        <taxon>Burkholderiales</taxon>
        <taxon>Alcaligenaceae</taxon>
    </lineage>
</organism>
<feature type="active site" description="Nucleophile" evidence="2">
    <location>
        <position position="100"/>
    </location>
</feature>
<dbReference type="AlphaFoldDB" id="A0A356LKX5"/>
<dbReference type="Gene3D" id="3.40.1090.10">
    <property type="entry name" value="Cytosolic phospholipase A2 catalytic domain"/>
    <property type="match status" value="2"/>
</dbReference>
<dbReference type="InterPro" id="IPR016035">
    <property type="entry name" value="Acyl_Trfase/lysoPLipase"/>
</dbReference>
<dbReference type="EMBL" id="DOEK01000042">
    <property type="protein sequence ID" value="HBP31647.1"/>
    <property type="molecule type" value="Genomic_DNA"/>
</dbReference>
<proteinExistence type="predicted"/>
<feature type="short sequence motif" description="DGA/G" evidence="2">
    <location>
        <begin position="281"/>
        <end position="283"/>
    </location>
</feature>
<comment type="caution">
    <text evidence="5">The sequence shown here is derived from an EMBL/GenBank/DDBJ whole genome shotgun (WGS) entry which is preliminary data.</text>
</comment>
<evidence type="ECO:0000256" key="3">
    <source>
        <dbReference type="SAM" id="MobiDB-lite"/>
    </source>
</evidence>
<evidence type="ECO:0000313" key="5">
    <source>
        <dbReference type="EMBL" id="HBP31647.1"/>
    </source>
</evidence>